<dbReference type="Gene3D" id="2.40.170.20">
    <property type="entry name" value="TonB-dependent receptor, beta-barrel domain"/>
    <property type="match status" value="1"/>
</dbReference>
<dbReference type="Pfam" id="PF07660">
    <property type="entry name" value="STN"/>
    <property type="match status" value="1"/>
</dbReference>
<evidence type="ECO:0000256" key="7">
    <source>
        <dbReference type="PROSITE-ProRule" id="PRU01360"/>
    </source>
</evidence>
<evidence type="ECO:0000259" key="9">
    <source>
        <dbReference type="Pfam" id="PF07715"/>
    </source>
</evidence>
<evidence type="ECO:0000256" key="4">
    <source>
        <dbReference type="ARBA" id="ARBA00022692"/>
    </source>
</evidence>
<dbReference type="SUPFAM" id="SSF49464">
    <property type="entry name" value="Carboxypeptidase regulatory domain-like"/>
    <property type="match status" value="1"/>
</dbReference>
<keyword evidence="4 7" id="KW-0812">Transmembrane</keyword>
<dbReference type="InterPro" id="IPR036942">
    <property type="entry name" value="Beta-barrel_TonB_sf"/>
</dbReference>
<dbReference type="Pfam" id="PF07715">
    <property type="entry name" value="Plug"/>
    <property type="match status" value="1"/>
</dbReference>
<comment type="similarity">
    <text evidence="7">Belongs to the TonB-dependent receptor family.</text>
</comment>
<dbReference type="AlphaFoldDB" id="A0A4R6SSA5"/>
<feature type="domain" description="TonB-dependent receptor plug" evidence="9">
    <location>
        <begin position="226"/>
        <end position="354"/>
    </location>
</feature>
<sequence>MKLTFLYKPVCKMRSVKYKFLIVMKLTAILLLIGTLHLSAASYSQKVTISRRNTTLSAIFKDIKKQTGYLFFYNGSVNINGQKLDVELNNVPLEEALNTFLKNQNLNFSIVDKTIVIRNEILNVIKDLNVNKQIEVTGKVIDSKTQTGIPGVNVSIKGNKNIRAQTNDKGEFRINAEPTDILVFSYIGFKEKEVKAGDSKFFTISLEEQINQMNDVVVTGYQTIKKESFTGNAVVIKGADLKRTNPTNLLKAIQSFDPSFRVLTNNLAGSDPNALPRINVRGATALPGLPNSVDEILDRNNLASSYNLPAFILDGFEVNLQKIVDLDLNRIESVTLLKDAAATAVYGSRAANGVMVITTKAPVAGKLQLSYNYELNFTAPDLSDYHVLNAKDKIAYEQLAGLYNSNTPGSGDTQQDVLDAELFTRLRNVASGVNTYWLSQPLRNTYGQKHSLNAQGGDQTFRYGVDVRYQTQPGVMKGSTRDRYSGGMNFTYNPSPKIIFRNDLSINQTNAANSPYGSFSTYAEMNPYFPKTDSTGRTIQELASWRINTFRNGNDQYRTDNIFNPLFEAGLNNFDKSAYTEILDAFSADYKLSPSFRIKGLISLNKTISKADIFRSPLSKEFYNYATDKLNNRGSYDLYNTERTAVDGNLTINYNKQIGEHFFNMVLGANVLSSESDYKSVSAQGFSNDRFTNIGFARIYKENSAPGGSVLISRTAGAFFSGNYSYQNKYLMDASFRIDGSSNFGSNKRFAPFWAGGLGWNAHNEDFLKESDVISQLRLKGSIGVLGSVGFSPYMSRSIYQYQSQNWYSTGVGATALGYGNSNLEWQKTRTYDAGLDLGFLKDRFVISPRYYYKLTKGLITDINLSPSTGFTSYKENLGDMANKGYEIYFQANVLTNKDLNINLTGNLGHNTNTIVKISNSLKAFNNKIDDLQNNVDSNLYSLPILRYNEGQSLNTIYGVKSLGIDPENGREIYVKKDGSLTYDYDIKDTQPIGNSTPAAEGNFGGNISYKGFMFSFSLYYKFGGQTYNQTLIDRIENANPRLNVDSRALTQRWVKPGDQALYKNITDLTLTRASSRFIQKDNLIDLQSVYLSYDFKKDFIKRAGFQNLRAAVTMNDIYRVSSVEIERGIDSPFARSLTFSLQASF</sequence>
<organism evidence="10 11">
    <name type="scientific">Pedobacter metabolipauper</name>
    <dbReference type="NCBI Taxonomy" id="425513"/>
    <lineage>
        <taxon>Bacteria</taxon>
        <taxon>Pseudomonadati</taxon>
        <taxon>Bacteroidota</taxon>
        <taxon>Sphingobacteriia</taxon>
        <taxon>Sphingobacteriales</taxon>
        <taxon>Sphingobacteriaceae</taxon>
        <taxon>Pedobacter</taxon>
    </lineage>
</organism>
<proteinExistence type="inferred from homology"/>
<evidence type="ECO:0000256" key="1">
    <source>
        <dbReference type="ARBA" id="ARBA00004571"/>
    </source>
</evidence>
<evidence type="ECO:0000256" key="2">
    <source>
        <dbReference type="ARBA" id="ARBA00022448"/>
    </source>
</evidence>
<reference evidence="10 11" key="1">
    <citation type="submission" date="2019-03" db="EMBL/GenBank/DDBJ databases">
        <title>Genomic Encyclopedia of Archaeal and Bacterial Type Strains, Phase II (KMG-II): from individual species to whole genera.</title>
        <authorList>
            <person name="Goeker M."/>
        </authorList>
    </citation>
    <scope>NUCLEOTIDE SEQUENCE [LARGE SCALE GENOMIC DNA]</scope>
    <source>
        <strain evidence="10 11">DSM 19035</strain>
    </source>
</reference>
<dbReference type="InterPro" id="IPR008969">
    <property type="entry name" value="CarboxyPept-like_regulatory"/>
</dbReference>
<comment type="caution">
    <text evidence="10">The sequence shown here is derived from an EMBL/GenBank/DDBJ whole genome shotgun (WGS) entry which is preliminary data.</text>
</comment>
<dbReference type="Pfam" id="PF13715">
    <property type="entry name" value="CarbopepD_reg_2"/>
    <property type="match status" value="1"/>
</dbReference>
<evidence type="ECO:0000313" key="10">
    <source>
        <dbReference type="EMBL" id="TDQ07124.1"/>
    </source>
</evidence>
<dbReference type="InterPro" id="IPR011662">
    <property type="entry name" value="Secretin/TonB_short_N"/>
</dbReference>
<evidence type="ECO:0000256" key="5">
    <source>
        <dbReference type="ARBA" id="ARBA00023136"/>
    </source>
</evidence>
<dbReference type="Proteomes" id="UP000295620">
    <property type="component" value="Unassembled WGS sequence"/>
</dbReference>
<keyword evidence="5 7" id="KW-0472">Membrane</keyword>
<comment type="subcellular location">
    <subcellularLocation>
        <location evidence="1 7">Cell outer membrane</location>
        <topology evidence="1 7">Multi-pass membrane protein</topology>
    </subcellularLocation>
</comment>
<dbReference type="InterPro" id="IPR037066">
    <property type="entry name" value="Plug_dom_sf"/>
</dbReference>
<keyword evidence="3 7" id="KW-1134">Transmembrane beta strand</keyword>
<evidence type="ECO:0000259" key="8">
    <source>
        <dbReference type="Pfam" id="PF07660"/>
    </source>
</evidence>
<dbReference type="InterPro" id="IPR023997">
    <property type="entry name" value="TonB-dep_OMP_SusC/RagA_CS"/>
</dbReference>
<dbReference type="NCBIfam" id="TIGR04057">
    <property type="entry name" value="SusC_RagA_signa"/>
    <property type="match status" value="1"/>
</dbReference>
<accession>A0A4R6SSA5</accession>
<evidence type="ECO:0000256" key="3">
    <source>
        <dbReference type="ARBA" id="ARBA00022452"/>
    </source>
</evidence>
<keyword evidence="11" id="KW-1185">Reference proteome</keyword>
<protein>
    <submittedName>
        <fullName evidence="10">TonB-linked SusC/RagA family outer membrane protein</fullName>
    </submittedName>
</protein>
<dbReference type="InterPro" id="IPR023996">
    <property type="entry name" value="TonB-dep_OMP_SusC/RagA"/>
</dbReference>
<name>A0A4R6SSA5_9SPHI</name>
<dbReference type="NCBIfam" id="TIGR04056">
    <property type="entry name" value="OMP_RagA_SusC"/>
    <property type="match status" value="1"/>
</dbReference>
<feature type="domain" description="Secretin/TonB short N-terminal" evidence="8">
    <location>
        <begin position="69"/>
        <end position="118"/>
    </location>
</feature>
<dbReference type="Gene3D" id="2.170.130.10">
    <property type="entry name" value="TonB-dependent receptor, plug domain"/>
    <property type="match status" value="1"/>
</dbReference>
<dbReference type="SUPFAM" id="SSF56935">
    <property type="entry name" value="Porins"/>
    <property type="match status" value="1"/>
</dbReference>
<dbReference type="GO" id="GO:0009279">
    <property type="term" value="C:cell outer membrane"/>
    <property type="evidence" value="ECO:0007669"/>
    <property type="project" value="UniProtKB-SubCell"/>
</dbReference>
<keyword evidence="2 7" id="KW-0813">Transport</keyword>
<keyword evidence="6 7" id="KW-0998">Cell outer membrane</keyword>
<dbReference type="Gene3D" id="2.60.40.1120">
    <property type="entry name" value="Carboxypeptidase-like, regulatory domain"/>
    <property type="match status" value="1"/>
</dbReference>
<evidence type="ECO:0000313" key="11">
    <source>
        <dbReference type="Proteomes" id="UP000295620"/>
    </source>
</evidence>
<dbReference type="PROSITE" id="PS52016">
    <property type="entry name" value="TONB_DEPENDENT_REC_3"/>
    <property type="match status" value="1"/>
</dbReference>
<dbReference type="EMBL" id="SNYC01000007">
    <property type="protein sequence ID" value="TDQ07124.1"/>
    <property type="molecule type" value="Genomic_DNA"/>
</dbReference>
<dbReference type="InterPro" id="IPR012910">
    <property type="entry name" value="Plug_dom"/>
</dbReference>
<dbReference type="OrthoDB" id="1094723at2"/>
<gene>
    <name evidence="10" type="ORF">ATK78_4140</name>
</gene>
<evidence type="ECO:0000256" key="6">
    <source>
        <dbReference type="ARBA" id="ARBA00023237"/>
    </source>
</evidence>
<dbReference type="InterPro" id="IPR039426">
    <property type="entry name" value="TonB-dep_rcpt-like"/>
</dbReference>